<dbReference type="InterPro" id="IPR005119">
    <property type="entry name" value="LysR_subst-bd"/>
</dbReference>
<dbReference type="CDD" id="cd08475">
    <property type="entry name" value="PBP2_CrgA_like_6"/>
    <property type="match status" value="1"/>
</dbReference>
<dbReference type="InterPro" id="IPR036390">
    <property type="entry name" value="WH_DNA-bd_sf"/>
</dbReference>
<comment type="caution">
    <text evidence="6">The sequence shown here is derived from an EMBL/GenBank/DDBJ whole genome shotgun (WGS) entry which is preliminary data.</text>
</comment>
<evidence type="ECO:0000313" key="7">
    <source>
        <dbReference type="Proteomes" id="UP000716322"/>
    </source>
</evidence>
<keyword evidence="2" id="KW-0805">Transcription regulation</keyword>
<dbReference type="PANTHER" id="PTHR30537">
    <property type="entry name" value="HTH-TYPE TRANSCRIPTIONAL REGULATOR"/>
    <property type="match status" value="1"/>
</dbReference>
<keyword evidence="4" id="KW-0804">Transcription</keyword>
<keyword evidence="7" id="KW-1185">Reference proteome</keyword>
<dbReference type="InterPro" id="IPR058163">
    <property type="entry name" value="LysR-type_TF_proteobact-type"/>
</dbReference>
<comment type="similarity">
    <text evidence="1">Belongs to the LysR transcriptional regulatory family.</text>
</comment>
<name>A0ABX0PHK6_9BURK</name>
<dbReference type="InterPro" id="IPR036388">
    <property type="entry name" value="WH-like_DNA-bd_sf"/>
</dbReference>
<protein>
    <submittedName>
        <fullName evidence="6">LysR family transcriptional regulator</fullName>
    </submittedName>
</protein>
<proteinExistence type="inferred from homology"/>
<dbReference type="Gene3D" id="1.10.10.10">
    <property type="entry name" value="Winged helix-like DNA-binding domain superfamily/Winged helix DNA-binding domain"/>
    <property type="match status" value="1"/>
</dbReference>
<dbReference type="RefSeq" id="WP_166863028.1">
    <property type="nucleotide sequence ID" value="NZ_JAAQOM010000018.1"/>
</dbReference>
<dbReference type="Pfam" id="PF00126">
    <property type="entry name" value="HTH_1"/>
    <property type="match status" value="1"/>
</dbReference>
<evidence type="ECO:0000256" key="4">
    <source>
        <dbReference type="ARBA" id="ARBA00023163"/>
    </source>
</evidence>
<gene>
    <name evidence="6" type="ORF">HAV22_25235</name>
</gene>
<dbReference type="SUPFAM" id="SSF46785">
    <property type="entry name" value="Winged helix' DNA-binding domain"/>
    <property type="match status" value="1"/>
</dbReference>
<dbReference type="EMBL" id="JAAQOM010000018">
    <property type="protein sequence ID" value="NIA56932.1"/>
    <property type="molecule type" value="Genomic_DNA"/>
</dbReference>
<feature type="domain" description="HTH lysR-type" evidence="5">
    <location>
        <begin position="5"/>
        <end position="62"/>
    </location>
</feature>
<organism evidence="6 7">
    <name type="scientific">Telluria antibiotica</name>
    <dbReference type="NCBI Taxonomy" id="2717319"/>
    <lineage>
        <taxon>Bacteria</taxon>
        <taxon>Pseudomonadati</taxon>
        <taxon>Pseudomonadota</taxon>
        <taxon>Betaproteobacteria</taxon>
        <taxon>Burkholderiales</taxon>
        <taxon>Oxalobacteraceae</taxon>
        <taxon>Telluria group</taxon>
        <taxon>Telluria</taxon>
    </lineage>
</organism>
<dbReference type="Pfam" id="PF03466">
    <property type="entry name" value="LysR_substrate"/>
    <property type="match status" value="1"/>
</dbReference>
<sequence length="306" mass="33635">MVTAESLSGIATFVAVARSASFTEAGELLGISKSAVGKAIARMEERLGVKLFYRTTRRLSLTTDGQAYYAVCAAALDEIGEAESNLGTRLAEPAGRLRVDMPAAFGRRVVLPVLLDIAERYPALELTLTFTDRVIDLIEEGVDLAIRFGPIEDSSDIIARKLTSHRWVICATPGYLARFGTPRRLDDVAAHRCIVGHRRGQPLSWHVDEDGAATRFMPPATYQIGDADAMVEATLAGFGLCQMPEALFRRHIEDGHLAVVLEECTRHRIDVHAVWPRAVHLRPKVRHVVDRLIELGQAGRLDSDFG</sequence>
<keyword evidence="3" id="KW-0238">DNA-binding</keyword>
<dbReference type="PROSITE" id="PS50931">
    <property type="entry name" value="HTH_LYSR"/>
    <property type="match status" value="1"/>
</dbReference>
<evidence type="ECO:0000256" key="3">
    <source>
        <dbReference type="ARBA" id="ARBA00023125"/>
    </source>
</evidence>
<dbReference type="PANTHER" id="PTHR30537:SF5">
    <property type="entry name" value="HTH-TYPE TRANSCRIPTIONAL ACTIVATOR TTDR-RELATED"/>
    <property type="match status" value="1"/>
</dbReference>
<evidence type="ECO:0000259" key="5">
    <source>
        <dbReference type="PROSITE" id="PS50931"/>
    </source>
</evidence>
<dbReference type="PRINTS" id="PR00039">
    <property type="entry name" value="HTHLYSR"/>
</dbReference>
<evidence type="ECO:0000256" key="2">
    <source>
        <dbReference type="ARBA" id="ARBA00023015"/>
    </source>
</evidence>
<dbReference type="InterPro" id="IPR000847">
    <property type="entry name" value="LysR_HTH_N"/>
</dbReference>
<evidence type="ECO:0000313" key="6">
    <source>
        <dbReference type="EMBL" id="NIA56932.1"/>
    </source>
</evidence>
<dbReference type="Gene3D" id="3.40.190.290">
    <property type="match status" value="1"/>
</dbReference>
<reference evidence="6 7" key="1">
    <citation type="submission" date="2020-03" db="EMBL/GenBank/DDBJ databases">
        <title>Genome sequence of strain Massilia sp. TW-1.</title>
        <authorList>
            <person name="Chaudhary D.K."/>
        </authorList>
    </citation>
    <scope>NUCLEOTIDE SEQUENCE [LARGE SCALE GENOMIC DNA]</scope>
    <source>
        <strain evidence="6 7">TW-1</strain>
    </source>
</reference>
<evidence type="ECO:0000256" key="1">
    <source>
        <dbReference type="ARBA" id="ARBA00009437"/>
    </source>
</evidence>
<accession>A0ABX0PHK6</accession>
<dbReference type="SUPFAM" id="SSF53850">
    <property type="entry name" value="Periplasmic binding protein-like II"/>
    <property type="match status" value="1"/>
</dbReference>
<dbReference type="Proteomes" id="UP000716322">
    <property type="component" value="Unassembled WGS sequence"/>
</dbReference>